<protein>
    <submittedName>
        <fullName evidence="2">Uncharacterized protein</fullName>
    </submittedName>
</protein>
<dbReference type="AlphaFoldDB" id="A0AAV3P269"/>
<feature type="compositionally biased region" description="Polar residues" evidence="1">
    <location>
        <begin position="38"/>
        <end position="51"/>
    </location>
</feature>
<dbReference type="EMBL" id="BAABME010000605">
    <property type="protein sequence ID" value="GAA0144117.1"/>
    <property type="molecule type" value="Genomic_DNA"/>
</dbReference>
<reference evidence="2 3" key="1">
    <citation type="submission" date="2024-01" db="EMBL/GenBank/DDBJ databases">
        <title>The complete chloroplast genome sequence of Lithospermum erythrorhizon: insights into the phylogenetic relationship among Boraginaceae species and the maternal lineages of purple gromwells.</title>
        <authorList>
            <person name="Okada T."/>
            <person name="Watanabe K."/>
        </authorList>
    </citation>
    <scope>NUCLEOTIDE SEQUENCE [LARGE SCALE GENOMIC DNA]</scope>
</reference>
<dbReference type="Proteomes" id="UP001454036">
    <property type="component" value="Unassembled WGS sequence"/>
</dbReference>
<sequence>MGSSNSGLRKSSKNNNNITMEEQCNNGTTWVLVHRQTESNVTSPQHPNVQSPHAIISDDWSPLDDGIKLSTNGNKASQQEVDLHIQRLLYGASRRKRLQVFNQICPQ</sequence>
<feature type="region of interest" description="Disordered" evidence="1">
    <location>
        <begin position="1"/>
        <end position="22"/>
    </location>
</feature>
<keyword evidence="3" id="KW-1185">Reference proteome</keyword>
<evidence type="ECO:0000313" key="3">
    <source>
        <dbReference type="Proteomes" id="UP001454036"/>
    </source>
</evidence>
<gene>
    <name evidence="2" type="ORF">LIER_04644</name>
</gene>
<evidence type="ECO:0000313" key="2">
    <source>
        <dbReference type="EMBL" id="GAA0144117.1"/>
    </source>
</evidence>
<evidence type="ECO:0000256" key="1">
    <source>
        <dbReference type="SAM" id="MobiDB-lite"/>
    </source>
</evidence>
<proteinExistence type="predicted"/>
<accession>A0AAV3P269</accession>
<feature type="region of interest" description="Disordered" evidence="1">
    <location>
        <begin position="38"/>
        <end position="57"/>
    </location>
</feature>
<organism evidence="2 3">
    <name type="scientific">Lithospermum erythrorhizon</name>
    <name type="common">Purple gromwell</name>
    <name type="synonym">Lithospermum officinale var. erythrorhizon</name>
    <dbReference type="NCBI Taxonomy" id="34254"/>
    <lineage>
        <taxon>Eukaryota</taxon>
        <taxon>Viridiplantae</taxon>
        <taxon>Streptophyta</taxon>
        <taxon>Embryophyta</taxon>
        <taxon>Tracheophyta</taxon>
        <taxon>Spermatophyta</taxon>
        <taxon>Magnoliopsida</taxon>
        <taxon>eudicotyledons</taxon>
        <taxon>Gunneridae</taxon>
        <taxon>Pentapetalae</taxon>
        <taxon>asterids</taxon>
        <taxon>lamiids</taxon>
        <taxon>Boraginales</taxon>
        <taxon>Boraginaceae</taxon>
        <taxon>Boraginoideae</taxon>
        <taxon>Lithospermeae</taxon>
        <taxon>Lithospermum</taxon>
    </lineage>
</organism>
<comment type="caution">
    <text evidence="2">The sequence shown here is derived from an EMBL/GenBank/DDBJ whole genome shotgun (WGS) entry which is preliminary data.</text>
</comment>
<name>A0AAV3P269_LITER</name>